<proteinExistence type="inferred from homology"/>
<evidence type="ECO:0000259" key="11">
    <source>
        <dbReference type="Pfam" id="PF07715"/>
    </source>
</evidence>
<evidence type="ECO:0000259" key="10">
    <source>
        <dbReference type="Pfam" id="PF00593"/>
    </source>
</evidence>
<dbReference type="Gene3D" id="2.170.130.10">
    <property type="entry name" value="TonB-dependent receptor, plug domain"/>
    <property type="match status" value="1"/>
</dbReference>
<keyword evidence="7 8" id="KW-0998">Cell outer membrane</keyword>
<dbReference type="InterPro" id="IPR008969">
    <property type="entry name" value="CarboxyPept-like_regulatory"/>
</dbReference>
<keyword evidence="3 8" id="KW-1134">Transmembrane beta strand</keyword>
<sequence length="1007" mass="111380">MKQSISYMCRGTLFMLLYVFLMPFFLINVQAGTVLEPPQATVSGTVTDTSGNPLAGVNLVVESKNIGTISDFDGSFSINAGPTDVIIFSMVGFKSLTVPIAGREEVIVQLEEDVTVLKEVVLNAGYYTVSEREHTGNIEKVTAVDIEKQPISNPLVALQGRMAGVEVQQTSGLPGAKFNIKIRGRNSIRSDANEPLYIVDGVPYSSTSLGEGQASLALSSGAISPLNNINPMDIESIEVLKDADATAIYGSRGANGVVLITTKRGKTGETRVEINLLTGMGKVSRTLDLMGTSDYLAMRREAFANDGVENYPANAHDINGNWDQGRETDWQKLFFGRTSYLTNAQVSVSGGDVRTRFLVSGNYHGQTSVFPGDHKNDKVTFSANIGHKGMDDRLSLQLSTSFTTNRNNLPGDGLLVQQAYFVPPNGPEPYTEDGSLNWENSTWTNPLVGFERKYESNASTLIGNLTLGYELTKDLTLKTNLGYTENHLREINTNPHTRYDPVYGAGPENSSVLHNQGKRTSWILEPQLDYKVVFGDVTLGALVGATFQEQKGDRLSQYGFGFTSNKLIENLSAASRLSLLADEEQQYRYQALYGRVNLGLMDRYFLNLTGRRDGSSRFGPNKRFGNFGAIGAAWLFSEEGIVQKVPYLSFGKIRASYGTSGSDQIGDYQYLDTYSMGSDQYQGVLGIYPTRLFNPDYNWEENRKWELSMDLGWFHDRVFISGSYYNNRSSNQLVGIPLPATTGFSSINGNLEATVENRGWELELSTVNARSERFQWTSSFNLTLPKNLLVSFPNLEESTYANQLVVGESLNSVKLYQWNGVDTETGLHTFEDFNGDGTISSLNDRSIIKNLDPKFYGGLSNHVSLGRFELDCLFQFTKQSGLNFLSRAAPPGVMANQPKVVLQRWQQVGDVTDFQRFSSGTPDTYRAFQLYQQSTAVATDASFIRLQNISVSYQLASRPTEGFSCDLFLRGQNLFTWTNYLGTDPEARNPLAVPSLRMLSIGTRLNF</sequence>
<dbReference type="NCBIfam" id="TIGR04057">
    <property type="entry name" value="SusC_RagA_signa"/>
    <property type="match status" value="1"/>
</dbReference>
<comment type="subcellular location">
    <subcellularLocation>
        <location evidence="1 8">Cell outer membrane</location>
        <topology evidence="1 8">Multi-pass membrane protein</topology>
    </subcellularLocation>
</comment>
<dbReference type="Gene3D" id="2.60.40.1120">
    <property type="entry name" value="Carboxypeptidase-like, regulatory domain"/>
    <property type="match status" value="1"/>
</dbReference>
<dbReference type="InterPro" id="IPR036942">
    <property type="entry name" value="Beta-barrel_TonB_sf"/>
</dbReference>
<gene>
    <name evidence="12" type="ORF">GVT53_10255</name>
</gene>
<evidence type="ECO:0000256" key="6">
    <source>
        <dbReference type="ARBA" id="ARBA00023136"/>
    </source>
</evidence>
<dbReference type="RefSeq" id="WP_166248560.1">
    <property type="nucleotide sequence ID" value="NZ_CP049616.1"/>
</dbReference>
<dbReference type="InterPro" id="IPR023997">
    <property type="entry name" value="TonB-dep_OMP_SusC/RagA_CS"/>
</dbReference>
<evidence type="ECO:0000256" key="3">
    <source>
        <dbReference type="ARBA" id="ARBA00022452"/>
    </source>
</evidence>
<reference evidence="12 13" key="1">
    <citation type="submission" date="2020-02" db="EMBL/GenBank/DDBJ databases">
        <title>Complete genome of Muricauda sp. 501str8.</title>
        <authorList>
            <person name="Dong B."/>
            <person name="Zhu S."/>
            <person name="Yang J."/>
            <person name="Chen J."/>
        </authorList>
    </citation>
    <scope>NUCLEOTIDE SEQUENCE [LARGE SCALE GENOMIC DNA]</scope>
    <source>
        <strain evidence="12 13">501str8</strain>
    </source>
</reference>
<dbReference type="SUPFAM" id="SSF49464">
    <property type="entry name" value="Carboxypeptidase regulatory domain-like"/>
    <property type="match status" value="1"/>
</dbReference>
<dbReference type="Pfam" id="PF13715">
    <property type="entry name" value="CarbopepD_reg_2"/>
    <property type="match status" value="1"/>
</dbReference>
<keyword evidence="4 8" id="KW-0812">Transmembrane</keyword>
<dbReference type="GO" id="GO:0009279">
    <property type="term" value="C:cell outer membrane"/>
    <property type="evidence" value="ECO:0007669"/>
    <property type="project" value="UniProtKB-SubCell"/>
</dbReference>
<evidence type="ECO:0000256" key="8">
    <source>
        <dbReference type="PROSITE-ProRule" id="PRU01360"/>
    </source>
</evidence>
<feature type="domain" description="TonB-dependent receptor-like beta-barrel" evidence="10">
    <location>
        <begin position="424"/>
        <end position="819"/>
    </location>
</feature>
<keyword evidence="6 8" id="KW-0472">Membrane</keyword>
<evidence type="ECO:0000313" key="12">
    <source>
        <dbReference type="EMBL" id="QII45046.1"/>
    </source>
</evidence>
<dbReference type="AlphaFoldDB" id="A0A6G7J2P6"/>
<keyword evidence="2 8" id="KW-0813">Transport</keyword>
<dbReference type="Proteomes" id="UP000502928">
    <property type="component" value="Chromosome"/>
</dbReference>
<keyword evidence="5 9" id="KW-0798">TonB box</keyword>
<dbReference type="InterPro" id="IPR012910">
    <property type="entry name" value="Plug_dom"/>
</dbReference>
<organism evidence="12 13">
    <name type="scientific">Flagellimonas oceani</name>
    <dbReference type="NCBI Taxonomy" id="2698672"/>
    <lineage>
        <taxon>Bacteria</taxon>
        <taxon>Pseudomonadati</taxon>
        <taxon>Bacteroidota</taxon>
        <taxon>Flavobacteriia</taxon>
        <taxon>Flavobacteriales</taxon>
        <taxon>Flavobacteriaceae</taxon>
        <taxon>Flagellimonas</taxon>
    </lineage>
</organism>
<dbReference type="InterPro" id="IPR037066">
    <property type="entry name" value="Plug_dom_sf"/>
</dbReference>
<evidence type="ECO:0000256" key="4">
    <source>
        <dbReference type="ARBA" id="ARBA00022692"/>
    </source>
</evidence>
<dbReference type="EMBL" id="CP049616">
    <property type="protein sequence ID" value="QII45046.1"/>
    <property type="molecule type" value="Genomic_DNA"/>
</dbReference>
<dbReference type="Pfam" id="PF07715">
    <property type="entry name" value="Plug"/>
    <property type="match status" value="1"/>
</dbReference>
<accession>A0A6G7J2P6</accession>
<dbReference type="SUPFAM" id="SSF56935">
    <property type="entry name" value="Porins"/>
    <property type="match status" value="1"/>
</dbReference>
<evidence type="ECO:0000256" key="7">
    <source>
        <dbReference type="ARBA" id="ARBA00023237"/>
    </source>
</evidence>
<dbReference type="InterPro" id="IPR039426">
    <property type="entry name" value="TonB-dep_rcpt-like"/>
</dbReference>
<dbReference type="PROSITE" id="PS52016">
    <property type="entry name" value="TONB_DEPENDENT_REC_3"/>
    <property type="match status" value="1"/>
</dbReference>
<name>A0A6G7J2P6_9FLAO</name>
<feature type="domain" description="TonB-dependent receptor plug" evidence="11">
    <location>
        <begin position="131"/>
        <end position="257"/>
    </location>
</feature>
<dbReference type="InterPro" id="IPR023996">
    <property type="entry name" value="TonB-dep_OMP_SusC/RagA"/>
</dbReference>
<keyword evidence="13" id="KW-1185">Reference proteome</keyword>
<protein>
    <submittedName>
        <fullName evidence="12">SusC/RagA family TonB-linked outer membrane protein</fullName>
    </submittedName>
</protein>
<evidence type="ECO:0000256" key="2">
    <source>
        <dbReference type="ARBA" id="ARBA00022448"/>
    </source>
</evidence>
<comment type="similarity">
    <text evidence="8 9">Belongs to the TonB-dependent receptor family.</text>
</comment>
<dbReference type="InterPro" id="IPR000531">
    <property type="entry name" value="Beta-barrel_TonB"/>
</dbReference>
<evidence type="ECO:0000256" key="1">
    <source>
        <dbReference type="ARBA" id="ARBA00004571"/>
    </source>
</evidence>
<evidence type="ECO:0000313" key="13">
    <source>
        <dbReference type="Proteomes" id="UP000502928"/>
    </source>
</evidence>
<evidence type="ECO:0000256" key="5">
    <source>
        <dbReference type="ARBA" id="ARBA00023077"/>
    </source>
</evidence>
<dbReference type="Gene3D" id="2.40.170.20">
    <property type="entry name" value="TonB-dependent receptor, beta-barrel domain"/>
    <property type="match status" value="1"/>
</dbReference>
<dbReference type="NCBIfam" id="TIGR04056">
    <property type="entry name" value="OMP_RagA_SusC"/>
    <property type="match status" value="1"/>
</dbReference>
<evidence type="ECO:0000256" key="9">
    <source>
        <dbReference type="RuleBase" id="RU003357"/>
    </source>
</evidence>
<dbReference type="KEGG" id="mut:GVT53_10255"/>
<dbReference type="Pfam" id="PF00593">
    <property type="entry name" value="TonB_dep_Rec_b-barrel"/>
    <property type="match status" value="1"/>
</dbReference>